<dbReference type="GO" id="GO:0009098">
    <property type="term" value="P:L-leucine biosynthetic process"/>
    <property type="evidence" value="ECO:0007669"/>
    <property type="project" value="UniProtKB-UniRule"/>
</dbReference>
<proteinExistence type="inferred from homology"/>
<feature type="binding site" evidence="14">
    <location>
        <position position="225"/>
    </location>
    <ligand>
        <name>Mg(2+)</name>
        <dbReference type="ChEBI" id="CHEBI:18420"/>
    </ligand>
</feature>
<comment type="similarity">
    <text evidence="4 14">Belongs to the isocitrate and isopropylmalate dehydrogenases family. LeuB type 1 subfamily.</text>
</comment>
<dbReference type="PANTHER" id="PTHR42979">
    <property type="entry name" value="3-ISOPROPYLMALATE DEHYDROGENASE"/>
    <property type="match status" value="1"/>
</dbReference>
<reference evidence="17 18" key="1">
    <citation type="submission" date="2018-12" db="EMBL/GenBank/DDBJ databases">
        <title>Rubrispira sanarue gen. nov., sp., nov., a member of the order Silvanigrellales, isolated from a brackish lake in Hamamatsu Japan.</title>
        <authorList>
            <person name="Maejima Y."/>
            <person name="Iino T."/>
            <person name="Muraguchi Y."/>
            <person name="Fukuda K."/>
            <person name="Nojiri H."/>
            <person name="Ohkuma M."/>
            <person name="Moriuchi R."/>
            <person name="Dohra H."/>
            <person name="Kimbara K."/>
            <person name="Shintani M."/>
        </authorList>
    </citation>
    <scope>NUCLEOTIDE SEQUENCE [LARGE SCALE GENOMIC DNA]</scope>
    <source>
        <strain evidence="17 18">RF1110005</strain>
    </source>
</reference>
<dbReference type="Gene3D" id="3.40.718.10">
    <property type="entry name" value="Isopropylmalate Dehydrogenase"/>
    <property type="match status" value="1"/>
</dbReference>
<dbReference type="GO" id="GO:0000287">
    <property type="term" value="F:magnesium ion binding"/>
    <property type="evidence" value="ECO:0007669"/>
    <property type="project" value="InterPro"/>
</dbReference>
<dbReference type="PANTHER" id="PTHR42979:SF1">
    <property type="entry name" value="3-ISOPROPYLMALATE DEHYDROGENASE"/>
    <property type="match status" value="1"/>
</dbReference>
<evidence type="ECO:0000313" key="18">
    <source>
        <dbReference type="Proteomes" id="UP000291236"/>
    </source>
</evidence>
<comment type="subunit">
    <text evidence="5 14 15">Homodimer.</text>
</comment>
<keyword evidence="13 14" id="KW-0100">Branched-chain amino acid biosynthesis</keyword>
<evidence type="ECO:0000256" key="8">
    <source>
        <dbReference type="ARBA" id="ARBA00022723"/>
    </source>
</evidence>
<evidence type="ECO:0000256" key="6">
    <source>
        <dbReference type="ARBA" id="ARBA00022430"/>
    </source>
</evidence>
<accession>A0A4P2VLK1</accession>
<feature type="binding site" evidence="14">
    <location>
        <begin position="283"/>
        <end position="295"/>
    </location>
    <ligand>
        <name>NAD(+)</name>
        <dbReference type="ChEBI" id="CHEBI:57540"/>
    </ligand>
</feature>
<evidence type="ECO:0000256" key="10">
    <source>
        <dbReference type="ARBA" id="ARBA00023002"/>
    </source>
</evidence>
<keyword evidence="14" id="KW-0963">Cytoplasm</keyword>
<dbReference type="InterPro" id="IPR019818">
    <property type="entry name" value="IsoCit/isopropylmalate_DH_CS"/>
</dbReference>
<comment type="pathway">
    <text evidence="3 14 15">Amino-acid biosynthesis; L-leucine biosynthesis; L-leucine from 3-methyl-2-oxobutanoate: step 3/4.</text>
</comment>
<evidence type="ECO:0000256" key="9">
    <source>
        <dbReference type="ARBA" id="ARBA00022842"/>
    </source>
</evidence>
<name>A0A4P2VLK1_FLUSA</name>
<organism evidence="17 18">
    <name type="scientific">Fluviispira sanaruensis</name>
    <dbReference type="NCBI Taxonomy" id="2493639"/>
    <lineage>
        <taxon>Bacteria</taxon>
        <taxon>Pseudomonadati</taxon>
        <taxon>Bdellovibrionota</taxon>
        <taxon>Oligoflexia</taxon>
        <taxon>Silvanigrellales</taxon>
        <taxon>Silvanigrellaceae</taxon>
        <taxon>Fluviispira</taxon>
    </lineage>
</organism>
<dbReference type="RefSeq" id="WP_130609572.1">
    <property type="nucleotide sequence ID" value="NZ_AP019368.1"/>
</dbReference>
<evidence type="ECO:0000256" key="3">
    <source>
        <dbReference type="ARBA" id="ARBA00004762"/>
    </source>
</evidence>
<feature type="site" description="Important for catalysis" evidence="14">
    <location>
        <position position="193"/>
    </location>
</feature>
<evidence type="ECO:0000256" key="5">
    <source>
        <dbReference type="ARBA" id="ARBA00011738"/>
    </source>
</evidence>
<evidence type="ECO:0000313" key="17">
    <source>
        <dbReference type="EMBL" id="BBH53538.1"/>
    </source>
</evidence>
<keyword evidence="11 14" id="KW-0520">NAD</keyword>
<dbReference type="OrthoDB" id="5289857at2"/>
<comment type="cofactor">
    <cofactor evidence="14 15">
        <name>Mg(2+)</name>
        <dbReference type="ChEBI" id="CHEBI:18420"/>
    </cofactor>
    <cofactor evidence="14 15">
        <name>Mn(2+)</name>
        <dbReference type="ChEBI" id="CHEBI:29035"/>
    </cofactor>
    <text evidence="14 15">Binds 1 Mg(2+) or Mn(2+) ion per subunit.</text>
</comment>
<evidence type="ECO:0000256" key="15">
    <source>
        <dbReference type="RuleBase" id="RU004445"/>
    </source>
</evidence>
<feature type="domain" description="Isopropylmalate dehydrogenase-like" evidence="16">
    <location>
        <begin position="4"/>
        <end position="354"/>
    </location>
</feature>
<dbReference type="NCBIfam" id="TIGR00169">
    <property type="entry name" value="leuB"/>
    <property type="match status" value="1"/>
</dbReference>
<gene>
    <name evidence="14" type="primary">leuB</name>
    <name evidence="17" type="ORF">JCM31447_19820</name>
</gene>
<evidence type="ECO:0000256" key="11">
    <source>
        <dbReference type="ARBA" id="ARBA00023027"/>
    </source>
</evidence>
<evidence type="ECO:0000256" key="1">
    <source>
        <dbReference type="ARBA" id="ARBA00000624"/>
    </source>
</evidence>
<feature type="binding site" evidence="14">
    <location>
        <position position="98"/>
    </location>
    <ligand>
        <name>substrate</name>
    </ligand>
</feature>
<dbReference type="UniPathway" id="UPA00048">
    <property type="reaction ID" value="UER00072"/>
</dbReference>
<dbReference type="FunFam" id="3.40.718.10:FF:000006">
    <property type="entry name" value="3-isopropylmalate dehydrogenase"/>
    <property type="match status" value="1"/>
</dbReference>
<dbReference type="GO" id="GO:0051287">
    <property type="term" value="F:NAD binding"/>
    <property type="evidence" value="ECO:0007669"/>
    <property type="project" value="InterPro"/>
</dbReference>
<keyword evidence="18" id="KW-1185">Reference proteome</keyword>
<sequence>MNKKIAVLPGDGIGPEVMEQAIQVLRCIEKKFNHQFEINFAHVGGAAYEKFGSHFPESTKFVCQKADAILFGSVGGPISESHLAKWKDCEKNSILSLRKEFQFSSNIRPAKVYPELKDICPLKDSIIKNGIDIVIVRELLGDVYFGEHRTFIENQLRKASDLCEYNEKQIETVAHQSFKIALGRNRKVTSVDKANVLDTSKLWREVVAEVGKQYPTVTLEHMLVDNCAMQFFINPSQFDVIVTTNLFGDILSDAAAAFPGSLGLMPSASFNENGFALYEPSGGSAPDIASKNIANPIAQIMSLAMLLRHSFELVEEAQCIENAIQKTLQAGYRTSDICIDKEKAVTTEQMTQQILYFM</sequence>
<comment type="function">
    <text evidence="14 15">Catalyzes the oxidation of 3-carboxy-2-hydroxy-4-methylpentanoate (3-isopropylmalate) to 3-carboxy-4-methyl-2-oxopentanoate. The product decarboxylates to 4-methyl-2 oxopentanoate.</text>
</comment>
<dbReference type="SUPFAM" id="SSF53659">
    <property type="entry name" value="Isocitrate/Isopropylmalate dehydrogenase-like"/>
    <property type="match status" value="1"/>
</dbReference>
<dbReference type="KEGG" id="sbf:JCM31447_19820"/>
<feature type="site" description="Important for catalysis" evidence="14">
    <location>
        <position position="144"/>
    </location>
</feature>
<keyword evidence="12 14" id="KW-0464">Manganese</keyword>
<dbReference type="InterPro" id="IPR004429">
    <property type="entry name" value="Isopropylmalate_DH"/>
</dbReference>
<protein>
    <recommendedName>
        <fullName evidence="14">3-isopropylmalate dehydrogenase</fullName>
        <ecNumber evidence="14">1.1.1.85</ecNumber>
    </recommendedName>
    <alternativeName>
        <fullName evidence="14">3-IPM-DH</fullName>
    </alternativeName>
    <alternativeName>
        <fullName evidence="14">Beta-IPM dehydrogenase</fullName>
        <shortName evidence="14">IMDH</shortName>
    </alternativeName>
</protein>
<keyword evidence="6 14" id="KW-0432">Leucine biosynthesis</keyword>
<dbReference type="GO" id="GO:0005829">
    <property type="term" value="C:cytosol"/>
    <property type="evidence" value="ECO:0007669"/>
    <property type="project" value="TreeGrafter"/>
</dbReference>
<dbReference type="EC" id="1.1.1.85" evidence="14"/>
<evidence type="ECO:0000256" key="2">
    <source>
        <dbReference type="ARBA" id="ARBA00001936"/>
    </source>
</evidence>
<dbReference type="EMBL" id="AP019368">
    <property type="protein sequence ID" value="BBH53538.1"/>
    <property type="molecule type" value="Genomic_DNA"/>
</dbReference>
<feature type="binding site" evidence="14">
    <location>
        <position position="137"/>
    </location>
    <ligand>
        <name>substrate</name>
    </ligand>
</feature>
<feature type="binding site" evidence="14">
    <location>
        <position position="249"/>
    </location>
    <ligand>
        <name>Mg(2+)</name>
        <dbReference type="ChEBI" id="CHEBI:18420"/>
    </ligand>
</feature>
<comment type="caution">
    <text evidence="14">Lacks conserved residue(s) required for the propagation of feature annotation.</text>
</comment>
<feature type="binding site" evidence="14">
    <location>
        <position position="108"/>
    </location>
    <ligand>
        <name>substrate</name>
    </ligand>
</feature>
<feature type="binding site" evidence="14">
    <location>
        <position position="253"/>
    </location>
    <ligand>
        <name>Mg(2+)</name>
        <dbReference type="ChEBI" id="CHEBI:18420"/>
    </ligand>
</feature>
<keyword evidence="9 14" id="KW-0460">Magnesium</keyword>
<comment type="catalytic activity">
    <reaction evidence="1 14 15">
        <text>(2R,3S)-3-isopropylmalate + NAD(+) = 4-methyl-2-oxopentanoate + CO2 + NADH</text>
        <dbReference type="Rhea" id="RHEA:32271"/>
        <dbReference type="ChEBI" id="CHEBI:16526"/>
        <dbReference type="ChEBI" id="CHEBI:17865"/>
        <dbReference type="ChEBI" id="CHEBI:35121"/>
        <dbReference type="ChEBI" id="CHEBI:57540"/>
        <dbReference type="ChEBI" id="CHEBI:57945"/>
        <dbReference type="EC" id="1.1.1.85"/>
    </reaction>
</comment>
<dbReference type="InterPro" id="IPR024084">
    <property type="entry name" value="IsoPropMal-DH-like_dom"/>
</dbReference>
<dbReference type="HAMAP" id="MF_01033">
    <property type="entry name" value="LeuB_type1"/>
    <property type="match status" value="1"/>
</dbReference>
<evidence type="ECO:0000259" key="16">
    <source>
        <dbReference type="SMART" id="SM01329"/>
    </source>
</evidence>
<evidence type="ECO:0000256" key="4">
    <source>
        <dbReference type="ARBA" id="ARBA00008319"/>
    </source>
</evidence>
<dbReference type="Proteomes" id="UP000291236">
    <property type="component" value="Chromosome"/>
</dbReference>
<comment type="cofactor">
    <cofactor evidence="2">
        <name>Mn(2+)</name>
        <dbReference type="ChEBI" id="CHEBI:29035"/>
    </cofactor>
</comment>
<evidence type="ECO:0000256" key="13">
    <source>
        <dbReference type="ARBA" id="ARBA00023304"/>
    </source>
</evidence>
<keyword evidence="8 14" id="KW-0479">Metal-binding</keyword>
<dbReference type="AlphaFoldDB" id="A0A4P2VLK1"/>
<evidence type="ECO:0000256" key="12">
    <source>
        <dbReference type="ARBA" id="ARBA00023211"/>
    </source>
</evidence>
<dbReference type="PROSITE" id="PS00470">
    <property type="entry name" value="IDH_IMDH"/>
    <property type="match status" value="1"/>
</dbReference>
<dbReference type="SMART" id="SM01329">
    <property type="entry name" value="Iso_dh"/>
    <property type="match status" value="1"/>
</dbReference>
<evidence type="ECO:0000256" key="14">
    <source>
        <dbReference type="HAMAP-Rule" id="MF_01033"/>
    </source>
</evidence>
<keyword evidence="7 14" id="KW-0028">Amino-acid biosynthesis</keyword>
<evidence type="ECO:0000256" key="7">
    <source>
        <dbReference type="ARBA" id="ARBA00022605"/>
    </source>
</evidence>
<comment type="subcellular location">
    <subcellularLocation>
        <location evidence="14">Cytoplasm</location>
    </subcellularLocation>
</comment>
<dbReference type="GO" id="GO:0003862">
    <property type="term" value="F:3-isopropylmalate dehydrogenase activity"/>
    <property type="evidence" value="ECO:0007669"/>
    <property type="project" value="UniProtKB-UniRule"/>
</dbReference>
<dbReference type="Pfam" id="PF00180">
    <property type="entry name" value="Iso_dh"/>
    <property type="match status" value="1"/>
</dbReference>
<feature type="binding site" evidence="14">
    <location>
        <position position="225"/>
    </location>
    <ligand>
        <name>substrate</name>
    </ligand>
</feature>
<keyword evidence="10 14" id="KW-0560">Oxidoreductase</keyword>